<dbReference type="InterPro" id="IPR008965">
    <property type="entry name" value="CBM2/CBM3_carb-bd_dom_sf"/>
</dbReference>
<keyword evidence="1" id="KW-0624">Polysaccharide degradation</keyword>
<dbReference type="InterPro" id="IPR012291">
    <property type="entry name" value="CBM2_carb-bd_dom_sf"/>
</dbReference>
<feature type="region of interest" description="Disordered" evidence="2">
    <location>
        <begin position="1"/>
        <end position="80"/>
    </location>
</feature>
<organism evidence="3 4">
    <name type="scientific">Streptomyces prasinus</name>
    <dbReference type="NCBI Taxonomy" id="67345"/>
    <lineage>
        <taxon>Bacteria</taxon>
        <taxon>Bacillati</taxon>
        <taxon>Actinomycetota</taxon>
        <taxon>Actinomycetes</taxon>
        <taxon>Kitasatosporales</taxon>
        <taxon>Streptomycetaceae</taxon>
        <taxon>Streptomyces</taxon>
    </lineage>
</organism>
<gene>
    <name evidence="3" type="ORF">CP972_10765</name>
</gene>
<sequence length="80" mass="7727">MMTVRPDGNGSLAPGASTGFGFTVTTNGDTAPPTVGACTASRPAPLRPAPASRTDPPARPGTHGRTGGVRGAVSGAVRGA</sequence>
<accession>A0ABX6ATP0</accession>
<reference evidence="3 4" key="1">
    <citation type="submission" date="2017-09" db="EMBL/GenBank/DDBJ databases">
        <authorList>
            <person name="Lee N."/>
            <person name="Cho B.-K."/>
        </authorList>
    </citation>
    <scope>NUCLEOTIDE SEQUENCE [LARGE SCALE GENOMIC DNA]</scope>
    <source>
        <strain evidence="3 4">ATCC 13879</strain>
    </source>
</reference>
<keyword evidence="4" id="KW-1185">Reference proteome</keyword>
<feature type="compositionally biased region" description="Low complexity" evidence="2">
    <location>
        <begin position="71"/>
        <end position="80"/>
    </location>
</feature>
<proteinExistence type="predicted"/>
<evidence type="ECO:0000256" key="2">
    <source>
        <dbReference type="SAM" id="MobiDB-lite"/>
    </source>
</evidence>
<feature type="compositionally biased region" description="Low complexity" evidence="2">
    <location>
        <begin position="40"/>
        <end position="53"/>
    </location>
</feature>
<dbReference type="Proteomes" id="UP000326041">
    <property type="component" value="Chromosome"/>
</dbReference>
<protein>
    <submittedName>
        <fullName evidence="3">Uncharacterized protein</fullName>
    </submittedName>
</protein>
<evidence type="ECO:0000256" key="1">
    <source>
        <dbReference type="ARBA" id="ARBA00023326"/>
    </source>
</evidence>
<dbReference type="Gene3D" id="2.60.40.290">
    <property type="match status" value="1"/>
</dbReference>
<name>A0ABX6ATP0_9ACTN</name>
<keyword evidence="1" id="KW-0119">Carbohydrate metabolism</keyword>
<dbReference type="SUPFAM" id="SSF49384">
    <property type="entry name" value="Carbohydrate-binding domain"/>
    <property type="match status" value="1"/>
</dbReference>
<evidence type="ECO:0000313" key="3">
    <source>
        <dbReference type="EMBL" id="QEV06101.1"/>
    </source>
</evidence>
<evidence type="ECO:0000313" key="4">
    <source>
        <dbReference type="Proteomes" id="UP000326041"/>
    </source>
</evidence>
<dbReference type="EMBL" id="CP023697">
    <property type="protein sequence ID" value="QEV06101.1"/>
    <property type="molecule type" value="Genomic_DNA"/>
</dbReference>